<dbReference type="VEuPathDB" id="FungiDB:ASPGLDRAFT_48821"/>
<proteinExistence type="predicted"/>
<evidence type="ECO:0000256" key="1">
    <source>
        <dbReference type="SAM" id="MobiDB-lite"/>
    </source>
</evidence>
<name>A0A1L9VFN9_ASPGL</name>
<evidence type="ECO:0008006" key="4">
    <source>
        <dbReference type="Google" id="ProtNLM"/>
    </source>
</evidence>
<dbReference type="Proteomes" id="UP000184300">
    <property type="component" value="Unassembled WGS sequence"/>
</dbReference>
<sequence>MSITYREAWGLFQFDQSPTAMIHDDSPHLNRTSRSSSHSFSPIPTPASTCSEQSTSIPNKELFVELRRLRHDLQQLQHDNGVVEEPREAMTQMSARLDQITSVLRSNPSGRPTLKENPSQPESFRCWESCCKGRLFSNKSNLIRHQRERRGETAKLRCSFCDAVFSRSSARNAHEAARRCRNP</sequence>
<evidence type="ECO:0000313" key="3">
    <source>
        <dbReference type="Proteomes" id="UP000184300"/>
    </source>
</evidence>
<accession>A0A1L9VFN9</accession>
<dbReference type="OrthoDB" id="5366256at2759"/>
<organism evidence="2 3">
    <name type="scientific">Aspergillus glaucus CBS 516.65</name>
    <dbReference type="NCBI Taxonomy" id="1160497"/>
    <lineage>
        <taxon>Eukaryota</taxon>
        <taxon>Fungi</taxon>
        <taxon>Dikarya</taxon>
        <taxon>Ascomycota</taxon>
        <taxon>Pezizomycotina</taxon>
        <taxon>Eurotiomycetes</taxon>
        <taxon>Eurotiomycetidae</taxon>
        <taxon>Eurotiales</taxon>
        <taxon>Aspergillaceae</taxon>
        <taxon>Aspergillus</taxon>
        <taxon>Aspergillus subgen. Aspergillus</taxon>
    </lineage>
</organism>
<protein>
    <recommendedName>
        <fullName evidence="4">C2H2-type domain-containing protein</fullName>
    </recommendedName>
</protein>
<dbReference type="AlphaFoldDB" id="A0A1L9VFN9"/>
<evidence type="ECO:0000313" key="2">
    <source>
        <dbReference type="EMBL" id="OJJ82726.1"/>
    </source>
</evidence>
<dbReference type="GeneID" id="34463246"/>
<dbReference type="RefSeq" id="XP_022399424.1">
    <property type="nucleotide sequence ID" value="XM_022546985.1"/>
</dbReference>
<dbReference type="STRING" id="1160497.A0A1L9VFN9"/>
<feature type="compositionally biased region" description="Polar residues" evidence="1">
    <location>
        <begin position="46"/>
        <end position="55"/>
    </location>
</feature>
<gene>
    <name evidence="2" type="ORF">ASPGLDRAFT_48821</name>
</gene>
<dbReference type="Gene3D" id="3.30.160.60">
    <property type="entry name" value="Classic Zinc Finger"/>
    <property type="match status" value="1"/>
</dbReference>
<keyword evidence="3" id="KW-1185">Reference proteome</keyword>
<feature type="region of interest" description="Disordered" evidence="1">
    <location>
        <begin position="22"/>
        <end position="55"/>
    </location>
</feature>
<reference evidence="3" key="1">
    <citation type="journal article" date="2017" name="Genome Biol.">
        <title>Comparative genomics reveals high biological diversity and specific adaptations in the industrially and medically important fungal genus Aspergillus.</title>
        <authorList>
            <person name="de Vries R.P."/>
            <person name="Riley R."/>
            <person name="Wiebenga A."/>
            <person name="Aguilar-Osorio G."/>
            <person name="Amillis S."/>
            <person name="Uchima C.A."/>
            <person name="Anderluh G."/>
            <person name="Asadollahi M."/>
            <person name="Askin M."/>
            <person name="Barry K."/>
            <person name="Battaglia E."/>
            <person name="Bayram O."/>
            <person name="Benocci T."/>
            <person name="Braus-Stromeyer S.A."/>
            <person name="Caldana C."/>
            <person name="Canovas D."/>
            <person name="Cerqueira G.C."/>
            <person name="Chen F."/>
            <person name="Chen W."/>
            <person name="Choi C."/>
            <person name="Clum A."/>
            <person name="Dos Santos R.A."/>
            <person name="Damasio A.R."/>
            <person name="Diallinas G."/>
            <person name="Emri T."/>
            <person name="Fekete E."/>
            <person name="Flipphi M."/>
            <person name="Freyberg S."/>
            <person name="Gallo A."/>
            <person name="Gournas C."/>
            <person name="Habgood R."/>
            <person name="Hainaut M."/>
            <person name="Harispe M.L."/>
            <person name="Henrissat B."/>
            <person name="Hilden K.S."/>
            <person name="Hope R."/>
            <person name="Hossain A."/>
            <person name="Karabika E."/>
            <person name="Karaffa L."/>
            <person name="Karanyi Z."/>
            <person name="Krasevec N."/>
            <person name="Kuo A."/>
            <person name="Kusch H."/>
            <person name="LaButti K."/>
            <person name="Lagendijk E.L."/>
            <person name="Lapidus A."/>
            <person name="Levasseur A."/>
            <person name="Lindquist E."/>
            <person name="Lipzen A."/>
            <person name="Logrieco A.F."/>
            <person name="MacCabe A."/>
            <person name="Maekelae M.R."/>
            <person name="Malavazi I."/>
            <person name="Melin P."/>
            <person name="Meyer V."/>
            <person name="Mielnichuk N."/>
            <person name="Miskei M."/>
            <person name="Molnar A.P."/>
            <person name="Mule G."/>
            <person name="Ngan C.Y."/>
            <person name="Orejas M."/>
            <person name="Orosz E."/>
            <person name="Ouedraogo J.P."/>
            <person name="Overkamp K.M."/>
            <person name="Park H.-S."/>
            <person name="Perrone G."/>
            <person name="Piumi F."/>
            <person name="Punt P.J."/>
            <person name="Ram A.F."/>
            <person name="Ramon A."/>
            <person name="Rauscher S."/>
            <person name="Record E."/>
            <person name="Riano-Pachon D.M."/>
            <person name="Robert V."/>
            <person name="Roehrig J."/>
            <person name="Ruller R."/>
            <person name="Salamov A."/>
            <person name="Salih N.S."/>
            <person name="Samson R.A."/>
            <person name="Sandor E."/>
            <person name="Sanguinetti M."/>
            <person name="Schuetze T."/>
            <person name="Sepcic K."/>
            <person name="Shelest E."/>
            <person name="Sherlock G."/>
            <person name="Sophianopoulou V."/>
            <person name="Squina F.M."/>
            <person name="Sun H."/>
            <person name="Susca A."/>
            <person name="Todd R.B."/>
            <person name="Tsang A."/>
            <person name="Unkles S.E."/>
            <person name="van de Wiele N."/>
            <person name="van Rossen-Uffink D."/>
            <person name="Oliveira J.V."/>
            <person name="Vesth T.C."/>
            <person name="Visser J."/>
            <person name="Yu J.-H."/>
            <person name="Zhou M."/>
            <person name="Andersen M.R."/>
            <person name="Archer D.B."/>
            <person name="Baker S.E."/>
            <person name="Benoit I."/>
            <person name="Brakhage A.A."/>
            <person name="Braus G.H."/>
            <person name="Fischer R."/>
            <person name="Frisvad J.C."/>
            <person name="Goldman G.H."/>
            <person name="Houbraken J."/>
            <person name="Oakley B."/>
            <person name="Pocsi I."/>
            <person name="Scazzocchio C."/>
            <person name="Seiboth B."/>
            <person name="vanKuyk P.A."/>
            <person name="Wortman J."/>
            <person name="Dyer P.S."/>
            <person name="Grigoriev I.V."/>
        </authorList>
    </citation>
    <scope>NUCLEOTIDE SEQUENCE [LARGE SCALE GENOMIC DNA]</scope>
    <source>
        <strain evidence="3">CBS 516.65</strain>
    </source>
</reference>
<dbReference type="EMBL" id="KV878901">
    <property type="protein sequence ID" value="OJJ82726.1"/>
    <property type="molecule type" value="Genomic_DNA"/>
</dbReference>